<dbReference type="EMBL" id="CP014224">
    <property type="protein sequence ID" value="ANW95050.1"/>
    <property type="molecule type" value="Genomic_DNA"/>
</dbReference>
<dbReference type="Proteomes" id="UP000092967">
    <property type="component" value="Chromosome"/>
</dbReference>
<evidence type="ECO:0000313" key="4">
    <source>
        <dbReference type="Proteomes" id="UP000092967"/>
    </source>
</evidence>
<dbReference type="OrthoDB" id="197461at2"/>
<dbReference type="KEGG" id="wfu:AXE80_01505"/>
<accession>A0A1B1Y2S1</accession>
<feature type="domain" description="DUF2061" evidence="2">
    <location>
        <begin position="28"/>
        <end position="79"/>
    </location>
</feature>
<dbReference type="AlphaFoldDB" id="A0A1B1Y2S1"/>
<evidence type="ECO:0000259" key="2">
    <source>
        <dbReference type="Pfam" id="PF09834"/>
    </source>
</evidence>
<reference evidence="3 4" key="1">
    <citation type="submission" date="2016-02" db="EMBL/GenBank/DDBJ databases">
        <authorList>
            <person name="Wen L."/>
            <person name="He K."/>
            <person name="Yang H."/>
        </authorList>
    </citation>
    <scope>NUCLEOTIDE SEQUENCE [LARGE SCALE GENOMIC DNA]</scope>
    <source>
        <strain evidence="3 4">CZ1127</strain>
    </source>
</reference>
<dbReference type="STRING" id="1790137.AXE80_01505"/>
<feature type="region of interest" description="Disordered" evidence="1">
    <location>
        <begin position="1"/>
        <end position="24"/>
    </location>
</feature>
<dbReference type="RefSeq" id="WP_068824154.1">
    <property type="nucleotide sequence ID" value="NZ_CP014224.1"/>
</dbReference>
<sequence length="85" mass="9614">MVTEKVFNSEGDSSYAKSVSSEKPIRSVVKAVSWRVIGSLDTLIISWVATQDIKTATSIASIDLFTKMILYFFHERVWNAIKWGK</sequence>
<evidence type="ECO:0000313" key="3">
    <source>
        <dbReference type="EMBL" id="ANW95050.1"/>
    </source>
</evidence>
<dbReference type="InterPro" id="IPR018638">
    <property type="entry name" value="DUF2061_membrane"/>
</dbReference>
<gene>
    <name evidence="3" type="ORF">AXE80_01505</name>
</gene>
<protein>
    <recommendedName>
        <fullName evidence="2">DUF2061 domain-containing protein</fullName>
    </recommendedName>
</protein>
<dbReference type="Pfam" id="PF09834">
    <property type="entry name" value="DUF2061"/>
    <property type="match status" value="1"/>
</dbReference>
<keyword evidence="4" id="KW-1185">Reference proteome</keyword>
<organism evidence="3 4">
    <name type="scientific">Wenyingzhuangia fucanilytica</name>
    <dbReference type="NCBI Taxonomy" id="1790137"/>
    <lineage>
        <taxon>Bacteria</taxon>
        <taxon>Pseudomonadati</taxon>
        <taxon>Bacteroidota</taxon>
        <taxon>Flavobacteriia</taxon>
        <taxon>Flavobacteriales</taxon>
        <taxon>Flavobacteriaceae</taxon>
        <taxon>Wenyingzhuangia</taxon>
    </lineage>
</organism>
<name>A0A1B1Y2S1_9FLAO</name>
<proteinExistence type="predicted"/>
<feature type="compositionally biased region" description="Polar residues" evidence="1">
    <location>
        <begin position="10"/>
        <end position="21"/>
    </location>
</feature>
<evidence type="ECO:0000256" key="1">
    <source>
        <dbReference type="SAM" id="MobiDB-lite"/>
    </source>
</evidence>